<evidence type="ECO:0000313" key="4">
    <source>
        <dbReference type="Proteomes" id="UP000003163"/>
    </source>
</evidence>
<dbReference type="Proteomes" id="UP000003163">
    <property type="component" value="Unassembled WGS sequence"/>
</dbReference>
<evidence type="ECO:0000256" key="1">
    <source>
        <dbReference type="SAM" id="Coils"/>
    </source>
</evidence>
<proteinExistence type="predicted"/>
<name>J9DSF9_EDHAE</name>
<sequence>MIFSSTLLLLIFNNVYSQNIASGEDSTFLNELLSPEDRKFYETAFKLTQNPGDGTQGNTLQRSESVSSYSIKASSFSITDAKNNELKIVQEDQNGKKETVIEYIDKSENPKNPTKTIFKKNDGGNYVRTISDKENEKVEFDSEKTKSIDNIISELSKLQSEKMPTKPILDFEELIKRDIIKEMAEERKKIEKQTDEKNRILQKFYPFLTE</sequence>
<keyword evidence="1" id="KW-0175">Coiled coil</keyword>
<organism evidence="3 4">
    <name type="scientific">Edhazardia aedis (strain USNM 41457)</name>
    <name type="common">Microsporidian parasite</name>
    <dbReference type="NCBI Taxonomy" id="1003232"/>
    <lineage>
        <taxon>Eukaryota</taxon>
        <taxon>Fungi</taxon>
        <taxon>Fungi incertae sedis</taxon>
        <taxon>Microsporidia</taxon>
        <taxon>Edhazardia</taxon>
    </lineage>
</organism>
<reference evidence="3 4" key="1">
    <citation type="submission" date="2011-08" db="EMBL/GenBank/DDBJ databases">
        <authorList>
            <person name="Liu Z.J."/>
            <person name="Shi F.L."/>
            <person name="Lu J.Q."/>
            <person name="Li M."/>
            <person name="Wang Z.L."/>
        </authorList>
    </citation>
    <scope>NUCLEOTIDE SEQUENCE [LARGE SCALE GENOMIC DNA]</scope>
    <source>
        <strain evidence="3 4">USNM 41457</strain>
    </source>
</reference>
<dbReference type="EMBL" id="AFBI03000021">
    <property type="protein sequence ID" value="EJW04257.1"/>
    <property type="molecule type" value="Genomic_DNA"/>
</dbReference>
<keyword evidence="2" id="KW-0732">Signal</keyword>
<reference evidence="4" key="2">
    <citation type="submission" date="2015-07" db="EMBL/GenBank/DDBJ databases">
        <title>Contrasting host-pathogen interactions and genome evolution in two generalist and specialist microsporidian pathogens of mosquitoes.</title>
        <authorList>
            <consortium name="The Broad Institute Genomics Platform"/>
            <consortium name="The Broad Institute Genome Sequencing Center for Infectious Disease"/>
            <person name="Cuomo C.A."/>
            <person name="Sanscrainte N.D."/>
            <person name="Goldberg J.M."/>
            <person name="Heiman D."/>
            <person name="Young S."/>
            <person name="Zeng Q."/>
            <person name="Becnel J.J."/>
            <person name="Birren B.W."/>
        </authorList>
    </citation>
    <scope>NUCLEOTIDE SEQUENCE [LARGE SCALE GENOMIC DNA]</scope>
    <source>
        <strain evidence="4">USNM 41457</strain>
    </source>
</reference>
<dbReference type="VEuPathDB" id="MicrosporidiaDB:EDEG_01471"/>
<feature type="coiled-coil region" evidence="1">
    <location>
        <begin position="176"/>
        <end position="203"/>
    </location>
</feature>
<dbReference type="InParanoid" id="J9DSF9"/>
<evidence type="ECO:0000256" key="2">
    <source>
        <dbReference type="SAM" id="SignalP"/>
    </source>
</evidence>
<evidence type="ECO:0000313" key="3">
    <source>
        <dbReference type="EMBL" id="EJW04257.1"/>
    </source>
</evidence>
<accession>J9DSF9</accession>
<feature type="chain" id="PRO_5003823069" evidence="2">
    <location>
        <begin position="18"/>
        <end position="210"/>
    </location>
</feature>
<keyword evidence="4" id="KW-1185">Reference proteome</keyword>
<dbReference type="HOGENOM" id="CLU_1310094_0_0_1"/>
<feature type="signal peptide" evidence="2">
    <location>
        <begin position="1"/>
        <end position="17"/>
    </location>
</feature>
<dbReference type="AlphaFoldDB" id="J9DSF9"/>
<gene>
    <name evidence="3" type="ORF">EDEG_01471</name>
</gene>
<protein>
    <submittedName>
        <fullName evidence="3">Uncharacterized protein</fullName>
    </submittedName>
</protein>
<comment type="caution">
    <text evidence="3">The sequence shown here is derived from an EMBL/GenBank/DDBJ whole genome shotgun (WGS) entry which is preliminary data.</text>
</comment>